<keyword evidence="1" id="KW-0732">Signal</keyword>
<dbReference type="Proteomes" id="UP001549799">
    <property type="component" value="Unassembled WGS sequence"/>
</dbReference>
<gene>
    <name evidence="2" type="ORF">ABXZ36_02865</name>
</gene>
<evidence type="ECO:0000256" key="1">
    <source>
        <dbReference type="SAM" id="SignalP"/>
    </source>
</evidence>
<organism evidence="2 3">
    <name type="scientific">Sediminicola arcticus</name>
    <dbReference type="NCBI Taxonomy" id="1574308"/>
    <lineage>
        <taxon>Bacteria</taxon>
        <taxon>Pseudomonadati</taxon>
        <taxon>Bacteroidota</taxon>
        <taxon>Flavobacteriia</taxon>
        <taxon>Flavobacteriales</taxon>
        <taxon>Flavobacteriaceae</taxon>
        <taxon>Sediminicola</taxon>
    </lineage>
</organism>
<name>A0ABV2SR00_9FLAO</name>
<evidence type="ECO:0000313" key="3">
    <source>
        <dbReference type="Proteomes" id="UP001549799"/>
    </source>
</evidence>
<sequence length="306" mass="35073">MKKQLHFLFLLTAVFVIAGQVMAQEPEESAELTLETNLDEFQEKFFEALKQKGIENYDRAINLFLECKAMDETNPVINHELAKSYALNKDFINAQIYVLEAINKNPENFWYVHTLIEILDRQGSTFDAVRALIPYSNEVLREHLAQIYYDRQNFDNALFVLEGLKKTNAITILRMKIADAKGGASSMEAEEENEQSVEKEVNPMEMYTNRIAKLIENADFKQLDESSKEALELFPLQPYFYYTKGLAMSKLGKLKAAVSIMEEGLDYLLDDQELANKFYKELTSTFKALGNSSKANMYLSKIKIGS</sequence>
<evidence type="ECO:0000313" key="2">
    <source>
        <dbReference type="EMBL" id="MET6989584.1"/>
    </source>
</evidence>
<dbReference type="RefSeq" id="WP_354613956.1">
    <property type="nucleotide sequence ID" value="NZ_JBEXAE010000001.1"/>
</dbReference>
<comment type="caution">
    <text evidence="2">The sequence shown here is derived from an EMBL/GenBank/DDBJ whole genome shotgun (WGS) entry which is preliminary data.</text>
</comment>
<dbReference type="EMBL" id="JBEXAE010000001">
    <property type="protein sequence ID" value="MET6989584.1"/>
    <property type="molecule type" value="Genomic_DNA"/>
</dbReference>
<dbReference type="InterPro" id="IPR011990">
    <property type="entry name" value="TPR-like_helical_dom_sf"/>
</dbReference>
<keyword evidence="3" id="KW-1185">Reference proteome</keyword>
<proteinExistence type="predicted"/>
<dbReference type="Gene3D" id="1.25.40.10">
    <property type="entry name" value="Tetratricopeptide repeat domain"/>
    <property type="match status" value="2"/>
</dbReference>
<protein>
    <recommendedName>
        <fullName evidence="4">Tetratricopeptide repeat protein</fullName>
    </recommendedName>
</protein>
<dbReference type="SUPFAM" id="SSF48452">
    <property type="entry name" value="TPR-like"/>
    <property type="match status" value="2"/>
</dbReference>
<feature type="signal peptide" evidence="1">
    <location>
        <begin position="1"/>
        <end position="23"/>
    </location>
</feature>
<evidence type="ECO:0008006" key="4">
    <source>
        <dbReference type="Google" id="ProtNLM"/>
    </source>
</evidence>
<feature type="chain" id="PRO_5047183136" description="Tetratricopeptide repeat protein" evidence="1">
    <location>
        <begin position="24"/>
        <end position="306"/>
    </location>
</feature>
<accession>A0ABV2SR00</accession>
<reference evidence="2 3" key="1">
    <citation type="submission" date="2024-07" db="EMBL/GenBank/DDBJ databases">
        <title>The genome sequence of type strain Sediminicola arcticus GDMCC 1.2805.</title>
        <authorList>
            <person name="Liu Y."/>
        </authorList>
    </citation>
    <scope>NUCLEOTIDE SEQUENCE [LARGE SCALE GENOMIC DNA]</scope>
    <source>
        <strain evidence="2 3">GDMCC 1.2805</strain>
    </source>
</reference>